<dbReference type="InterPro" id="IPR029044">
    <property type="entry name" value="Nucleotide-diphossugar_trans"/>
</dbReference>
<name>A0A3E4QVW6_BACUN</name>
<dbReference type="RefSeq" id="WP_117681429.1">
    <property type="nucleotide sequence ID" value="NZ_QSRK01000024.1"/>
</dbReference>
<proteinExistence type="predicted"/>
<evidence type="ECO:0000256" key="1">
    <source>
        <dbReference type="ARBA" id="ARBA00022676"/>
    </source>
</evidence>
<dbReference type="PANTHER" id="PTHR13778:SF47">
    <property type="entry name" value="LIPOPOLYSACCHARIDE 1,3-GALACTOSYLTRANSFERASE"/>
    <property type="match status" value="1"/>
</dbReference>
<dbReference type="SUPFAM" id="SSF53448">
    <property type="entry name" value="Nucleotide-diphospho-sugar transferases"/>
    <property type="match status" value="1"/>
</dbReference>
<keyword evidence="3" id="KW-0479">Metal-binding</keyword>
<dbReference type="Proteomes" id="UP000260795">
    <property type="component" value="Unassembled WGS sequence"/>
</dbReference>
<dbReference type="GO" id="GO:0016757">
    <property type="term" value="F:glycosyltransferase activity"/>
    <property type="evidence" value="ECO:0007669"/>
    <property type="project" value="UniProtKB-KW"/>
</dbReference>
<protein>
    <submittedName>
        <fullName evidence="4">Glycosyltransferase family 8 protein</fullName>
    </submittedName>
</protein>
<dbReference type="GO" id="GO:0046872">
    <property type="term" value="F:metal ion binding"/>
    <property type="evidence" value="ECO:0007669"/>
    <property type="project" value="UniProtKB-KW"/>
</dbReference>
<sequence length="327" mass="38883">MNNEIHIVCATDSNYIPYCGVLLTSIFENNKEENVYVHILGTALSVENKMALYRVKDRYNQEVIFYDIDDVIAHNESLKQWNEVNKTASWSIATFYRLFVADVLPTTLNQVLYLDIDTIVCGSLKELWVEGLGGRAIGWVIDGKPEPNMKRLHLTNYFNAGVLLINLDFWRKHQIQKRCMDYLALHWQDLQYVDQDVINPILQEYDYKELHPKYNVISYFFLCDSYYKRFIPQKYWEVGREAMSNPIIIHYISSVKPWHKDCDHPLKNEWLKYLRQTEWRDLKMTNKRTVLLRLRLLIKECVKDIARLIPSIREAHPNPKNRWYSGL</sequence>
<dbReference type="InterPro" id="IPR002495">
    <property type="entry name" value="Glyco_trans_8"/>
</dbReference>
<evidence type="ECO:0000256" key="2">
    <source>
        <dbReference type="ARBA" id="ARBA00022679"/>
    </source>
</evidence>
<keyword evidence="2 4" id="KW-0808">Transferase</keyword>
<evidence type="ECO:0000256" key="3">
    <source>
        <dbReference type="ARBA" id="ARBA00022723"/>
    </source>
</evidence>
<dbReference type="CDD" id="cd04194">
    <property type="entry name" value="GT8_A4GalT_like"/>
    <property type="match status" value="1"/>
</dbReference>
<evidence type="ECO:0000313" key="4">
    <source>
        <dbReference type="EMBL" id="RGL11320.1"/>
    </source>
</evidence>
<evidence type="ECO:0000313" key="5">
    <source>
        <dbReference type="Proteomes" id="UP000260795"/>
    </source>
</evidence>
<keyword evidence="1" id="KW-0328">Glycosyltransferase</keyword>
<dbReference type="Gene3D" id="3.90.550.10">
    <property type="entry name" value="Spore Coat Polysaccharide Biosynthesis Protein SpsA, Chain A"/>
    <property type="match status" value="1"/>
</dbReference>
<accession>A0A3E4QVW6</accession>
<dbReference type="AlphaFoldDB" id="A0A3E4QVW6"/>
<reference evidence="4 5" key="1">
    <citation type="submission" date="2018-08" db="EMBL/GenBank/DDBJ databases">
        <title>A genome reference for cultivated species of the human gut microbiota.</title>
        <authorList>
            <person name="Zou Y."/>
            <person name="Xue W."/>
            <person name="Luo G."/>
        </authorList>
    </citation>
    <scope>NUCLEOTIDE SEQUENCE [LARGE SCALE GENOMIC DNA]</scope>
    <source>
        <strain evidence="4 5">TF08-13</strain>
    </source>
</reference>
<dbReference type="PANTHER" id="PTHR13778">
    <property type="entry name" value="GLYCOSYLTRANSFERASE 8 DOMAIN-CONTAINING PROTEIN"/>
    <property type="match status" value="1"/>
</dbReference>
<gene>
    <name evidence="4" type="ORF">DXC80_14400</name>
</gene>
<comment type="caution">
    <text evidence="4">The sequence shown here is derived from an EMBL/GenBank/DDBJ whole genome shotgun (WGS) entry which is preliminary data.</text>
</comment>
<dbReference type="EMBL" id="QSRK01000024">
    <property type="protein sequence ID" value="RGL11320.1"/>
    <property type="molecule type" value="Genomic_DNA"/>
</dbReference>
<dbReference type="Pfam" id="PF01501">
    <property type="entry name" value="Glyco_transf_8"/>
    <property type="match status" value="1"/>
</dbReference>
<dbReference type="InterPro" id="IPR050748">
    <property type="entry name" value="Glycosyltrans_8_dom-fam"/>
</dbReference>
<organism evidence="4 5">
    <name type="scientific">Bacteroides uniformis</name>
    <dbReference type="NCBI Taxonomy" id="820"/>
    <lineage>
        <taxon>Bacteria</taxon>
        <taxon>Pseudomonadati</taxon>
        <taxon>Bacteroidota</taxon>
        <taxon>Bacteroidia</taxon>
        <taxon>Bacteroidales</taxon>
        <taxon>Bacteroidaceae</taxon>
        <taxon>Bacteroides</taxon>
    </lineage>
</organism>